<reference evidence="2" key="1">
    <citation type="submission" date="2019-03" db="EMBL/GenBank/DDBJ databases">
        <title>Serratia marcescens strain N2 draft genome.</title>
        <authorList>
            <person name="Yassin A."/>
            <person name="El-Kenawy N."/>
            <person name="Youssef N.H."/>
        </authorList>
    </citation>
    <scope>NUCLEOTIDE SEQUENCE [LARGE SCALE GENOMIC DNA]</scope>
    <source>
        <strain evidence="2">N2</strain>
    </source>
</reference>
<keyword evidence="2" id="KW-0808">Transferase</keyword>
<feature type="domain" description="Sulfatase N-terminal" evidence="1">
    <location>
        <begin position="2"/>
        <end position="62"/>
    </location>
</feature>
<organism evidence="2">
    <name type="scientific">Serratia marcescens</name>
    <dbReference type="NCBI Taxonomy" id="615"/>
    <lineage>
        <taxon>Bacteria</taxon>
        <taxon>Pseudomonadati</taxon>
        <taxon>Pseudomonadota</taxon>
        <taxon>Gammaproteobacteria</taxon>
        <taxon>Enterobacterales</taxon>
        <taxon>Yersiniaceae</taxon>
        <taxon>Serratia</taxon>
    </lineage>
</organism>
<dbReference type="EMBL" id="SPSG01000319">
    <property type="protein sequence ID" value="TFV43969.1"/>
    <property type="molecule type" value="Genomic_DNA"/>
</dbReference>
<dbReference type="PANTHER" id="PTHR30443:SF0">
    <property type="entry name" value="PHOSPHOETHANOLAMINE TRANSFERASE EPTA"/>
    <property type="match status" value="1"/>
</dbReference>
<dbReference type="GO" id="GO:0009244">
    <property type="term" value="P:lipopolysaccharide core region biosynthetic process"/>
    <property type="evidence" value="ECO:0007669"/>
    <property type="project" value="TreeGrafter"/>
</dbReference>
<dbReference type="PANTHER" id="PTHR30443">
    <property type="entry name" value="INNER MEMBRANE PROTEIN"/>
    <property type="match status" value="1"/>
</dbReference>
<dbReference type="InterPro" id="IPR040423">
    <property type="entry name" value="PEA_transferase"/>
</dbReference>
<proteinExistence type="predicted"/>
<dbReference type="Gene3D" id="3.40.720.10">
    <property type="entry name" value="Alkaline Phosphatase, subunit A"/>
    <property type="match status" value="1"/>
</dbReference>
<dbReference type="Pfam" id="PF00884">
    <property type="entry name" value="Sulfatase"/>
    <property type="match status" value="1"/>
</dbReference>
<dbReference type="AlphaFoldDB" id="A0A9X8VLG0"/>
<dbReference type="InterPro" id="IPR017850">
    <property type="entry name" value="Alkaline_phosphatase_core_sf"/>
</dbReference>
<dbReference type="GO" id="GO:0005886">
    <property type="term" value="C:plasma membrane"/>
    <property type="evidence" value="ECO:0007669"/>
    <property type="project" value="UniProtKB-SubCell"/>
</dbReference>
<dbReference type="GO" id="GO:0016776">
    <property type="term" value="F:phosphotransferase activity, phosphate group as acceptor"/>
    <property type="evidence" value="ECO:0007669"/>
    <property type="project" value="TreeGrafter"/>
</dbReference>
<protein>
    <submittedName>
        <fullName evidence="2">Phosphoethanolamine transferase EptA</fullName>
    </submittedName>
</protein>
<dbReference type="InterPro" id="IPR000917">
    <property type="entry name" value="Sulfatase_N"/>
</dbReference>
<evidence type="ECO:0000313" key="2">
    <source>
        <dbReference type="EMBL" id="TFV43969.1"/>
    </source>
</evidence>
<accession>A0A9X8VLG0</accession>
<name>A0A9X8VLG0_SERMA</name>
<gene>
    <name evidence="2" type="ORF">E0L31_02950</name>
</gene>
<sequence length="82" mass="9668">MYLHGTPYVFAPSQQTHVPFLMWMSADYQRNFDIDRQCLNTLAEKDEVSQDNLFHTLLGMLNVQTREYQSQLDILQRCRNAA</sequence>
<feature type="non-terminal residue" evidence="2">
    <location>
        <position position="1"/>
    </location>
</feature>
<comment type="caution">
    <text evidence="2">The sequence shown here is derived from an EMBL/GenBank/DDBJ whole genome shotgun (WGS) entry which is preliminary data.</text>
</comment>
<evidence type="ECO:0000259" key="1">
    <source>
        <dbReference type="Pfam" id="PF00884"/>
    </source>
</evidence>